<dbReference type="AlphaFoldDB" id="R4KFF5"/>
<dbReference type="RefSeq" id="WP_006521046.1">
    <property type="nucleotide sequence ID" value="NC_021184.1"/>
</dbReference>
<keyword evidence="2" id="KW-1185">Reference proteome</keyword>
<evidence type="ECO:0000313" key="2">
    <source>
        <dbReference type="Proteomes" id="UP000013520"/>
    </source>
</evidence>
<dbReference type="KEGG" id="dgi:Desgi_0842"/>
<organism evidence="1 2">
    <name type="scientific">Desulfoscipio gibsoniae DSM 7213</name>
    <dbReference type="NCBI Taxonomy" id="767817"/>
    <lineage>
        <taxon>Bacteria</taxon>
        <taxon>Bacillati</taxon>
        <taxon>Bacillota</taxon>
        <taxon>Clostridia</taxon>
        <taxon>Eubacteriales</taxon>
        <taxon>Desulfallaceae</taxon>
        <taxon>Desulfoscipio</taxon>
    </lineage>
</organism>
<protein>
    <submittedName>
        <fullName evidence="1">Uncharacterized protein</fullName>
    </submittedName>
</protein>
<dbReference type="Proteomes" id="UP000013520">
    <property type="component" value="Chromosome"/>
</dbReference>
<reference evidence="1 2" key="1">
    <citation type="submission" date="2012-01" db="EMBL/GenBank/DDBJ databases">
        <title>Complete sequence of Desulfotomaculum gibsoniae DSM 7213.</title>
        <authorList>
            <consortium name="US DOE Joint Genome Institute"/>
            <person name="Lucas S."/>
            <person name="Han J."/>
            <person name="Lapidus A."/>
            <person name="Cheng J.-F."/>
            <person name="Goodwin L."/>
            <person name="Pitluck S."/>
            <person name="Peters L."/>
            <person name="Ovchinnikova G."/>
            <person name="Teshima H."/>
            <person name="Detter J.C."/>
            <person name="Han C."/>
            <person name="Tapia R."/>
            <person name="Land M."/>
            <person name="Hauser L."/>
            <person name="Kyrpides N."/>
            <person name="Ivanova N."/>
            <person name="Pagani I."/>
            <person name="Parshina S."/>
            <person name="Plugge C."/>
            <person name="Muyzer G."/>
            <person name="Kuever J."/>
            <person name="Ivanova A."/>
            <person name="Nazina T."/>
            <person name="Klenk H.-P."/>
            <person name="Brambilla E."/>
            <person name="Spring S."/>
            <person name="Stams A.F."/>
            <person name="Woyke T."/>
        </authorList>
    </citation>
    <scope>NUCLEOTIDE SEQUENCE [LARGE SCALE GENOMIC DNA]</scope>
    <source>
        <strain evidence="1 2">DSM 7213</strain>
    </source>
</reference>
<name>R4KFF5_9FIRM</name>
<proteinExistence type="predicted"/>
<evidence type="ECO:0000313" key="1">
    <source>
        <dbReference type="EMBL" id="AGL00392.1"/>
    </source>
</evidence>
<gene>
    <name evidence="1" type="ORF">Desgi_0842</name>
</gene>
<accession>R4KFF5</accession>
<dbReference type="EMBL" id="CP003273">
    <property type="protein sequence ID" value="AGL00392.1"/>
    <property type="molecule type" value="Genomic_DNA"/>
</dbReference>
<dbReference type="HOGENOM" id="CLU_2878491_0_0_9"/>
<dbReference type="STRING" id="767817.Desgi_0842"/>
<sequence length="63" mass="7363">MRRVELIRSIAGLTRRQTKEAQDGLIEWLWKIAETDTSAYCRQECLSALYTDLGQEKTLEQFV</sequence>